<name>A0A0R2B0N2_9LACO</name>
<dbReference type="PANTHER" id="PTHR40086">
    <property type="entry name" value="PHOSPHOTRANSFERASE YTMP-RELATED"/>
    <property type="match status" value="1"/>
</dbReference>
<dbReference type="RefSeq" id="WP_057893905.1">
    <property type="nucleotide sequence ID" value="NZ_AYZQ01000001.1"/>
</dbReference>
<dbReference type="InterPro" id="IPR002575">
    <property type="entry name" value="Aminoglycoside_PTrfase"/>
</dbReference>
<accession>A0A0R2B0N2</accession>
<reference evidence="2 3" key="1">
    <citation type="journal article" date="2015" name="Genome Announc.">
        <title>Expanding the biotechnology potential of lactobacilli through comparative genomics of 213 strains and associated genera.</title>
        <authorList>
            <person name="Sun Z."/>
            <person name="Harris H.M."/>
            <person name="McCann A."/>
            <person name="Guo C."/>
            <person name="Argimon S."/>
            <person name="Zhang W."/>
            <person name="Yang X."/>
            <person name="Jeffery I.B."/>
            <person name="Cooney J.C."/>
            <person name="Kagawa T.F."/>
            <person name="Liu W."/>
            <person name="Song Y."/>
            <person name="Salvetti E."/>
            <person name="Wrobel A."/>
            <person name="Rasinkangas P."/>
            <person name="Parkhill J."/>
            <person name="Rea M.C."/>
            <person name="O'Sullivan O."/>
            <person name="Ritari J."/>
            <person name="Douillard F.P."/>
            <person name="Paul Ross R."/>
            <person name="Yang R."/>
            <person name="Briner A.E."/>
            <person name="Felis G.E."/>
            <person name="de Vos W.M."/>
            <person name="Barrangou R."/>
            <person name="Klaenhammer T.R."/>
            <person name="Caufield P.W."/>
            <person name="Cui Y."/>
            <person name="Zhang H."/>
            <person name="O'Toole P.W."/>
        </authorList>
    </citation>
    <scope>NUCLEOTIDE SEQUENCE [LARGE SCALE GENOMIC DNA]</scope>
    <source>
        <strain evidence="2 3">DSM 23927</strain>
    </source>
</reference>
<proteinExistence type="predicted"/>
<comment type="caution">
    <text evidence="2">The sequence shown here is derived from an EMBL/GenBank/DDBJ whole genome shotgun (WGS) entry which is preliminary data.</text>
</comment>
<protein>
    <submittedName>
        <fullName evidence="2">Aminoglycoside phosphotransferase family protein</fullName>
    </submittedName>
</protein>
<sequence length="251" mass="28261">MDFDLNAGWSIEPAGGTTGSAYLGIYAHEKFFLKRNASPFLAALSVEGITPKLIWTKRIVTGDVLTAQEWLNGRTLTREEMGMPRVPGLLAKVHHSKLLERMLAKVGGQPLDPRHFRDQVMHALPESVKQQPVVVAALAQTQVAPSVPEFRATHGDLSHKNWLLSDNDILYLVDWDQAILADVAYDLSEILVDYIPVNQWGAWLDHYGLPLTQSLRQRLIWYGQLHLLRTFGTPQCQETAALQRLDELNHL</sequence>
<organism evidence="2 3">
    <name type="scientific">Lacticaseibacillus brantae DSM 23927</name>
    <dbReference type="NCBI Taxonomy" id="1423727"/>
    <lineage>
        <taxon>Bacteria</taxon>
        <taxon>Bacillati</taxon>
        <taxon>Bacillota</taxon>
        <taxon>Bacilli</taxon>
        <taxon>Lactobacillales</taxon>
        <taxon>Lactobacillaceae</taxon>
        <taxon>Lacticaseibacillus</taxon>
    </lineage>
</organism>
<dbReference type="InterPro" id="IPR011009">
    <property type="entry name" value="Kinase-like_dom_sf"/>
</dbReference>
<dbReference type="Gene3D" id="3.90.1200.10">
    <property type="match status" value="1"/>
</dbReference>
<dbReference type="Pfam" id="PF01636">
    <property type="entry name" value="APH"/>
    <property type="match status" value="1"/>
</dbReference>
<dbReference type="SUPFAM" id="SSF56112">
    <property type="entry name" value="Protein kinase-like (PK-like)"/>
    <property type="match status" value="1"/>
</dbReference>
<dbReference type="InterPro" id="IPR052077">
    <property type="entry name" value="CcrZ_PhaseVar_Mediator"/>
</dbReference>
<dbReference type="PATRIC" id="fig|1423727.3.peg.611"/>
<keyword evidence="3" id="KW-1185">Reference proteome</keyword>
<gene>
    <name evidence="2" type="ORF">FC34_GL000608</name>
</gene>
<evidence type="ECO:0000259" key="1">
    <source>
        <dbReference type="Pfam" id="PF01636"/>
    </source>
</evidence>
<dbReference type="OrthoDB" id="3171511at2"/>
<evidence type="ECO:0000313" key="3">
    <source>
        <dbReference type="Proteomes" id="UP000051672"/>
    </source>
</evidence>
<dbReference type="AlphaFoldDB" id="A0A0R2B0N2"/>
<keyword evidence="2" id="KW-0808">Transferase</keyword>
<evidence type="ECO:0000313" key="2">
    <source>
        <dbReference type="EMBL" id="KRM72896.1"/>
    </source>
</evidence>
<dbReference type="STRING" id="1423727.FC34_GL000608"/>
<dbReference type="GO" id="GO:0016740">
    <property type="term" value="F:transferase activity"/>
    <property type="evidence" value="ECO:0007669"/>
    <property type="project" value="UniProtKB-KW"/>
</dbReference>
<dbReference type="Proteomes" id="UP000051672">
    <property type="component" value="Unassembled WGS sequence"/>
</dbReference>
<dbReference type="EMBL" id="AYZQ01000001">
    <property type="protein sequence ID" value="KRM72896.1"/>
    <property type="molecule type" value="Genomic_DNA"/>
</dbReference>
<dbReference type="PANTHER" id="PTHR40086:SF1">
    <property type="entry name" value="CELL CYCLE REGULATOR CCRZ"/>
    <property type="match status" value="1"/>
</dbReference>
<feature type="domain" description="Aminoglycoside phosphotransferase" evidence="1">
    <location>
        <begin position="40"/>
        <end position="207"/>
    </location>
</feature>